<dbReference type="Proteomes" id="UP001152798">
    <property type="component" value="Chromosome 2"/>
</dbReference>
<dbReference type="InterPro" id="IPR039517">
    <property type="entry name" value="C6orf106_UBA-like"/>
</dbReference>
<dbReference type="GO" id="GO:0043130">
    <property type="term" value="F:ubiquitin binding"/>
    <property type="evidence" value="ECO:0007669"/>
    <property type="project" value="TreeGrafter"/>
</dbReference>
<organism evidence="3 4">
    <name type="scientific">Nezara viridula</name>
    <name type="common">Southern green stink bug</name>
    <name type="synonym">Cimex viridulus</name>
    <dbReference type="NCBI Taxonomy" id="85310"/>
    <lineage>
        <taxon>Eukaryota</taxon>
        <taxon>Metazoa</taxon>
        <taxon>Ecdysozoa</taxon>
        <taxon>Arthropoda</taxon>
        <taxon>Hexapoda</taxon>
        <taxon>Insecta</taxon>
        <taxon>Pterygota</taxon>
        <taxon>Neoptera</taxon>
        <taxon>Paraneoptera</taxon>
        <taxon>Hemiptera</taxon>
        <taxon>Heteroptera</taxon>
        <taxon>Panheteroptera</taxon>
        <taxon>Pentatomomorpha</taxon>
        <taxon>Pentatomoidea</taxon>
        <taxon>Pentatomidae</taxon>
        <taxon>Pentatominae</taxon>
        <taxon>Nezara</taxon>
    </lineage>
</organism>
<dbReference type="CDD" id="cd14349">
    <property type="entry name" value="UBA_CF106"/>
    <property type="match status" value="1"/>
</dbReference>
<dbReference type="CDD" id="cd14947">
    <property type="entry name" value="NBR1_like"/>
    <property type="match status" value="1"/>
</dbReference>
<dbReference type="InterPro" id="IPR009060">
    <property type="entry name" value="UBA-like_sf"/>
</dbReference>
<dbReference type="Pfam" id="PF16158">
    <property type="entry name" value="N_BRCA1_IG"/>
    <property type="match status" value="1"/>
</dbReference>
<proteinExistence type="predicted"/>
<dbReference type="EMBL" id="OV725078">
    <property type="protein sequence ID" value="CAH1393574.1"/>
    <property type="molecule type" value="Genomic_DNA"/>
</dbReference>
<sequence length="223" mass="25047">MVTMETDGDFVDQQLLQQFRCLGTTDKDELVKQLKMLVGNHIGTASAIFLLDMNNWNLQAAVGSYFDFEIPLKLPAMSLVRDEPNNNIFKIAPCTAIDKVWVLLNNGDEHWPQGCCLQFCGGDTLCEYQKIPVPCLAPNETTQILIHLVSPKVPGVYKSQWRMITSSGTYFGDIIWVIMTVMEDETTNLVKQLSDLNTCSESSTSSNNRLESDDFQNPFGMHP</sequence>
<keyword evidence="4" id="KW-1185">Reference proteome</keyword>
<reference evidence="3" key="1">
    <citation type="submission" date="2022-01" db="EMBL/GenBank/DDBJ databases">
        <authorList>
            <person name="King R."/>
        </authorList>
    </citation>
    <scope>NUCLEOTIDE SEQUENCE</scope>
</reference>
<evidence type="ECO:0000313" key="3">
    <source>
        <dbReference type="EMBL" id="CAH1393574.1"/>
    </source>
</evidence>
<gene>
    <name evidence="3" type="ORF">NEZAVI_LOCUS4221</name>
</gene>
<feature type="compositionally biased region" description="Low complexity" evidence="1">
    <location>
        <begin position="199"/>
        <end position="209"/>
    </location>
</feature>
<dbReference type="InterPro" id="IPR032350">
    <property type="entry name" value="Nbr1_FW"/>
</dbReference>
<evidence type="ECO:0000313" key="4">
    <source>
        <dbReference type="Proteomes" id="UP001152798"/>
    </source>
</evidence>
<evidence type="ECO:0000259" key="2">
    <source>
        <dbReference type="Pfam" id="PF16158"/>
    </source>
</evidence>
<name>A0A9P0EEQ1_NEZVI</name>
<evidence type="ECO:0000256" key="1">
    <source>
        <dbReference type="SAM" id="MobiDB-lite"/>
    </source>
</evidence>
<feature type="region of interest" description="Disordered" evidence="1">
    <location>
        <begin position="199"/>
        <end position="223"/>
    </location>
</feature>
<dbReference type="GO" id="GO:0000407">
    <property type="term" value="C:phagophore assembly site"/>
    <property type="evidence" value="ECO:0007669"/>
    <property type="project" value="TreeGrafter"/>
</dbReference>
<dbReference type="InterPro" id="IPR013783">
    <property type="entry name" value="Ig-like_fold"/>
</dbReference>
<accession>A0A9P0EEQ1</accession>
<dbReference type="Gene3D" id="2.60.40.10">
    <property type="entry name" value="Immunoglobulins"/>
    <property type="match status" value="1"/>
</dbReference>
<dbReference type="Gene3D" id="1.10.8.10">
    <property type="entry name" value="DNA helicase RuvA subunit, C-terminal domain"/>
    <property type="match status" value="1"/>
</dbReference>
<dbReference type="Pfam" id="PF14555">
    <property type="entry name" value="UBA_4"/>
    <property type="match status" value="1"/>
</dbReference>
<dbReference type="PANTHER" id="PTHR20930:SF0">
    <property type="entry name" value="PROTEIN ILRUN"/>
    <property type="match status" value="1"/>
</dbReference>
<protein>
    <recommendedName>
        <fullName evidence="2">Nbr1 FW domain-containing protein</fullName>
    </recommendedName>
</protein>
<dbReference type="PANTHER" id="PTHR20930">
    <property type="entry name" value="OVARIAN CARCINOMA ANTIGEN CA125-RELATED"/>
    <property type="match status" value="1"/>
</dbReference>
<dbReference type="GO" id="GO:0016236">
    <property type="term" value="P:macroautophagy"/>
    <property type="evidence" value="ECO:0007669"/>
    <property type="project" value="TreeGrafter"/>
</dbReference>
<dbReference type="SUPFAM" id="SSF46934">
    <property type="entry name" value="UBA-like"/>
    <property type="match status" value="1"/>
</dbReference>
<feature type="domain" description="Nbr1 FW" evidence="2">
    <location>
        <begin position="90"/>
        <end position="181"/>
    </location>
</feature>
<dbReference type="OrthoDB" id="661148at2759"/>
<dbReference type="AlphaFoldDB" id="A0A9P0EEQ1"/>